<reference evidence="5" key="1">
    <citation type="submission" date="2020-11" db="EMBL/GenBank/DDBJ databases">
        <authorList>
            <consortium name="DOE Joint Genome Institute"/>
            <person name="Ahrendt S."/>
            <person name="Riley R."/>
            <person name="Andreopoulos W."/>
            <person name="Labutti K."/>
            <person name="Pangilinan J."/>
            <person name="Ruiz-Duenas F.J."/>
            <person name="Barrasa J.M."/>
            <person name="Sanchez-Garcia M."/>
            <person name="Camarero S."/>
            <person name="Miyauchi S."/>
            <person name="Serrano A."/>
            <person name="Linde D."/>
            <person name="Babiker R."/>
            <person name="Drula E."/>
            <person name="Ayuso-Fernandez I."/>
            <person name="Pacheco R."/>
            <person name="Padilla G."/>
            <person name="Ferreira P."/>
            <person name="Barriuso J."/>
            <person name="Kellner H."/>
            <person name="Castanera R."/>
            <person name="Alfaro M."/>
            <person name="Ramirez L."/>
            <person name="Pisabarro A.G."/>
            <person name="Kuo A."/>
            <person name="Tritt A."/>
            <person name="Lipzen A."/>
            <person name="He G."/>
            <person name="Yan M."/>
            <person name="Ng V."/>
            <person name="Cullen D."/>
            <person name="Martin F."/>
            <person name="Rosso M.-N."/>
            <person name="Henrissat B."/>
            <person name="Hibbett D."/>
            <person name="Martinez A.T."/>
            <person name="Grigoriev I.V."/>
        </authorList>
    </citation>
    <scope>NUCLEOTIDE SEQUENCE</scope>
    <source>
        <strain evidence="5">MF-IS2</strain>
    </source>
</reference>
<dbReference type="PROSITE" id="PS51392">
    <property type="entry name" value="KEN"/>
    <property type="match status" value="1"/>
</dbReference>
<evidence type="ECO:0000256" key="1">
    <source>
        <dbReference type="ARBA" id="ARBA00022729"/>
    </source>
</evidence>
<dbReference type="GO" id="GO:0004674">
    <property type="term" value="F:protein serine/threonine kinase activity"/>
    <property type="evidence" value="ECO:0007669"/>
    <property type="project" value="InterPro"/>
</dbReference>
<dbReference type="Gene3D" id="1.20.1440.180">
    <property type="entry name" value="KEN domain"/>
    <property type="match status" value="1"/>
</dbReference>
<name>A0A9P5WW03_9AGAR</name>
<evidence type="ECO:0000313" key="5">
    <source>
        <dbReference type="EMBL" id="KAF9439804.1"/>
    </source>
</evidence>
<dbReference type="Proteomes" id="UP000807342">
    <property type="component" value="Unassembled WGS sequence"/>
</dbReference>
<dbReference type="SMART" id="SM00580">
    <property type="entry name" value="PUG"/>
    <property type="match status" value="1"/>
</dbReference>
<dbReference type="GO" id="GO:0005524">
    <property type="term" value="F:ATP binding"/>
    <property type="evidence" value="ECO:0007669"/>
    <property type="project" value="UniProtKB-KW"/>
</dbReference>
<evidence type="ECO:0000256" key="3">
    <source>
        <dbReference type="ARBA" id="ARBA00022840"/>
    </source>
</evidence>
<proteinExistence type="predicted"/>
<evidence type="ECO:0000256" key="2">
    <source>
        <dbReference type="ARBA" id="ARBA00022741"/>
    </source>
</evidence>
<organism evidence="5 6">
    <name type="scientific">Macrolepiota fuliginosa MF-IS2</name>
    <dbReference type="NCBI Taxonomy" id="1400762"/>
    <lineage>
        <taxon>Eukaryota</taxon>
        <taxon>Fungi</taxon>
        <taxon>Dikarya</taxon>
        <taxon>Basidiomycota</taxon>
        <taxon>Agaricomycotina</taxon>
        <taxon>Agaricomycetes</taxon>
        <taxon>Agaricomycetidae</taxon>
        <taxon>Agaricales</taxon>
        <taxon>Agaricineae</taxon>
        <taxon>Agaricaceae</taxon>
        <taxon>Macrolepiota</taxon>
    </lineage>
</organism>
<dbReference type="InterPro" id="IPR045133">
    <property type="entry name" value="IRE1/2-like"/>
</dbReference>
<dbReference type="Pfam" id="PF06479">
    <property type="entry name" value="Ribonuc_2-5A"/>
    <property type="match status" value="1"/>
</dbReference>
<dbReference type="GO" id="GO:0004521">
    <property type="term" value="F:RNA endonuclease activity"/>
    <property type="evidence" value="ECO:0007669"/>
    <property type="project" value="InterPro"/>
</dbReference>
<keyword evidence="1" id="KW-0732">Signal</keyword>
<dbReference type="InterPro" id="IPR010513">
    <property type="entry name" value="KEN_dom"/>
</dbReference>
<dbReference type="CDD" id="cd10422">
    <property type="entry name" value="RNase_Ire1"/>
    <property type="match status" value="1"/>
</dbReference>
<dbReference type="OrthoDB" id="63989at2759"/>
<dbReference type="PANTHER" id="PTHR13954">
    <property type="entry name" value="IRE1-RELATED"/>
    <property type="match status" value="1"/>
</dbReference>
<evidence type="ECO:0000259" key="4">
    <source>
        <dbReference type="PROSITE" id="PS51392"/>
    </source>
</evidence>
<dbReference type="AlphaFoldDB" id="A0A9P5WW03"/>
<dbReference type="GO" id="GO:1990604">
    <property type="term" value="C:IRE1-TRAF2-ASK1 complex"/>
    <property type="evidence" value="ECO:0007669"/>
    <property type="project" value="TreeGrafter"/>
</dbReference>
<dbReference type="PANTHER" id="PTHR13954:SF6">
    <property type="entry name" value="NON-SPECIFIC SERINE_THREONINE PROTEIN KINASE"/>
    <property type="match status" value="1"/>
</dbReference>
<protein>
    <submittedName>
        <fullName evidence="5">Ribonuclease L</fullName>
    </submittedName>
</protein>
<evidence type="ECO:0000313" key="6">
    <source>
        <dbReference type="Proteomes" id="UP000807342"/>
    </source>
</evidence>
<keyword evidence="6" id="KW-1185">Reference proteome</keyword>
<dbReference type="GO" id="GO:0006397">
    <property type="term" value="P:mRNA processing"/>
    <property type="evidence" value="ECO:0007669"/>
    <property type="project" value="InterPro"/>
</dbReference>
<dbReference type="GO" id="GO:0051082">
    <property type="term" value="F:unfolded protein binding"/>
    <property type="evidence" value="ECO:0007669"/>
    <property type="project" value="TreeGrafter"/>
</dbReference>
<accession>A0A9P5WW03</accession>
<gene>
    <name evidence="5" type="ORF">P691DRAFT_254050</name>
</gene>
<sequence length="119" mass="14073">MCRDPKNPHLLTLEEGAQEIVGHDWHARLDKMFIDNLGKFRKYDGRSVQDLLRALRNKKHHYQDIPDNVKRHLGPMPEGFLAYFTRRFPKLFLHVHRVVKETGLAGESMFRSYFELPDS</sequence>
<keyword evidence="2" id="KW-0547">Nucleotide-binding</keyword>
<dbReference type="GO" id="GO:0036498">
    <property type="term" value="P:IRE1-mediated unfolded protein response"/>
    <property type="evidence" value="ECO:0007669"/>
    <property type="project" value="TreeGrafter"/>
</dbReference>
<comment type="caution">
    <text evidence="5">The sequence shown here is derived from an EMBL/GenBank/DDBJ whole genome shotgun (WGS) entry which is preliminary data.</text>
</comment>
<dbReference type="InterPro" id="IPR038357">
    <property type="entry name" value="KEN_sf"/>
</dbReference>
<dbReference type="GO" id="GO:0070059">
    <property type="term" value="P:intrinsic apoptotic signaling pathway in response to endoplasmic reticulum stress"/>
    <property type="evidence" value="ECO:0007669"/>
    <property type="project" value="TreeGrafter"/>
</dbReference>
<dbReference type="EMBL" id="MU153391">
    <property type="protein sequence ID" value="KAF9439804.1"/>
    <property type="molecule type" value="Genomic_DNA"/>
</dbReference>
<feature type="domain" description="KEN" evidence="4">
    <location>
        <begin position="1"/>
        <end position="116"/>
    </location>
</feature>
<keyword evidence="3" id="KW-0067">ATP-binding</keyword>